<dbReference type="GO" id="GO:0008239">
    <property type="term" value="F:dipeptidyl-peptidase activity"/>
    <property type="evidence" value="ECO:0007669"/>
    <property type="project" value="UniProtKB-EC"/>
</dbReference>
<evidence type="ECO:0000256" key="17">
    <source>
        <dbReference type="ARBA" id="ARBA00032961"/>
    </source>
</evidence>
<evidence type="ECO:0000256" key="12">
    <source>
        <dbReference type="ARBA" id="ARBA00023180"/>
    </source>
</evidence>
<reference evidence="21 22" key="1">
    <citation type="journal article" date="2018" name="Gigascience">
        <title>Genomes of trombidid mites reveal novel predicted allergens and laterally-transferred genes associated with secondary metabolism.</title>
        <authorList>
            <person name="Dong X."/>
            <person name="Chaisiri K."/>
            <person name="Xia D."/>
            <person name="Armstrong S.D."/>
            <person name="Fang Y."/>
            <person name="Donnelly M.J."/>
            <person name="Kadowaki T."/>
            <person name="McGarry J.W."/>
            <person name="Darby A.C."/>
            <person name="Makepeace B.L."/>
        </authorList>
    </citation>
    <scope>NUCLEOTIDE SEQUENCE [LARGE SCALE GENOMIC DNA]</scope>
    <source>
        <strain evidence="21">UoL-WK</strain>
    </source>
</reference>
<evidence type="ECO:0000256" key="10">
    <source>
        <dbReference type="ARBA" id="ARBA00023145"/>
    </source>
</evidence>
<comment type="cofactor">
    <cofactor evidence="2">
        <name>chloride</name>
        <dbReference type="ChEBI" id="CHEBI:17996"/>
    </cofactor>
</comment>
<evidence type="ECO:0000259" key="20">
    <source>
        <dbReference type="SMART" id="SM00645"/>
    </source>
</evidence>
<evidence type="ECO:0000256" key="16">
    <source>
        <dbReference type="ARBA" id="ARBA00030778"/>
    </source>
</evidence>
<keyword evidence="19" id="KW-0732">Signal</keyword>
<evidence type="ECO:0000256" key="18">
    <source>
        <dbReference type="ARBA" id="ARBA00045556"/>
    </source>
</evidence>
<evidence type="ECO:0000256" key="6">
    <source>
        <dbReference type="ARBA" id="ARBA00014709"/>
    </source>
</evidence>
<keyword evidence="10" id="KW-0865">Zymogen</keyword>
<feature type="domain" description="Peptidase C1A papain C-terminal" evidence="20">
    <location>
        <begin position="223"/>
        <end position="449"/>
    </location>
</feature>
<keyword evidence="22" id="KW-1185">Reference proteome</keyword>
<protein>
    <recommendedName>
        <fullName evidence="6">Dipeptidyl peptidase 1</fullName>
        <ecNumber evidence="5">3.4.14.1</ecNumber>
    </recommendedName>
    <alternativeName>
        <fullName evidence="15">Cathepsin C</fullName>
    </alternativeName>
    <alternativeName>
        <fullName evidence="14">Cathepsin J</fullName>
    </alternativeName>
    <alternativeName>
        <fullName evidence="17">Dipeptidyl peptidase I</fullName>
    </alternativeName>
    <alternativeName>
        <fullName evidence="16">Dipeptidyl transferase</fullName>
    </alternativeName>
</protein>
<dbReference type="SUPFAM" id="SSF54001">
    <property type="entry name" value="Cysteine proteinases"/>
    <property type="match status" value="1"/>
</dbReference>
<proteinExistence type="inferred from homology"/>
<dbReference type="PROSITE" id="PS00640">
    <property type="entry name" value="THIOL_PROTEASE_ASN"/>
    <property type="match status" value="1"/>
</dbReference>
<accession>A0A443QV58</accession>
<keyword evidence="9" id="KW-0788">Thiol protease</keyword>
<keyword evidence="13" id="KW-0868">Chloride</keyword>
<dbReference type="InterPro" id="IPR039412">
    <property type="entry name" value="CatC"/>
</dbReference>
<evidence type="ECO:0000256" key="1">
    <source>
        <dbReference type="ARBA" id="ARBA00000738"/>
    </source>
</evidence>
<feature type="signal peptide" evidence="19">
    <location>
        <begin position="1"/>
        <end position="20"/>
    </location>
</feature>
<dbReference type="EMBL" id="NCKU01003783">
    <property type="protein sequence ID" value="RWS06917.1"/>
    <property type="molecule type" value="Genomic_DNA"/>
</dbReference>
<dbReference type="InterPro" id="IPR025660">
    <property type="entry name" value="Pept_his_AS"/>
</dbReference>
<keyword evidence="7" id="KW-0645">Protease</keyword>
<evidence type="ECO:0000256" key="13">
    <source>
        <dbReference type="ARBA" id="ARBA00023214"/>
    </source>
</evidence>
<evidence type="ECO:0000256" key="11">
    <source>
        <dbReference type="ARBA" id="ARBA00023157"/>
    </source>
</evidence>
<dbReference type="GO" id="GO:0006508">
    <property type="term" value="P:proteolysis"/>
    <property type="evidence" value="ECO:0007669"/>
    <property type="project" value="UniProtKB-KW"/>
</dbReference>
<keyword evidence="8" id="KW-0378">Hydrolase</keyword>
<dbReference type="FunFam" id="2.40.128.80:FF:000003">
    <property type="entry name" value="Cathepsin C"/>
    <property type="match status" value="1"/>
</dbReference>
<evidence type="ECO:0000256" key="15">
    <source>
        <dbReference type="ARBA" id="ARBA00029779"/>
    </source>
</evidence>
<evidence type="ECO:0000256" key="8">
    <source>
        <dbReference type="ARBA" id="ARBA00022801"/>
    </source>
</evidence>
<comment type="catalytic activity">
    <reaction evidence="1">
        <text>Release of an N-terminal dipeptide, Xaa-Yaa-|-Zaa-, except when Xaa is Arg or Lys, or Yaa or Zaa is Pro.</text>
        <dbReference type="EC" id="3.4.14.1"/>
    </reaction>
</comment>
<dbReference type="PROSITE" id="PS00139">
    <property type="entry name" value="THIOL_PROTEASE_CYS"/>
    <property type="match status" value="1"/>
</dbReference>
<sequence length="452" mass="51577">MFRFFILFLIFSTCSVHINGDTPANCTYDDIRGSWTFFETQRSFDRNVKCDNQAPGANEVRLELLFPDIAVDEFGNKGKWTIIYNQGFEVQINYRKYFAFSAYKQNGSTVISYCHRTLPGYAHDILGNNWSCFTGRKQNQLQPKISHSPPMLESSEELFRNDQDFIKQINNVQKSWKAAVYPHFENLSHRELHLMRGGPRSRIMDPPKPRKASSIVKRDVKTVPLEFDWRNVNGVNYVSPVRNQGACGSCYAFSSVGMIESRLKVQTNNTVNLQLSTQDIVSCSRYSQGCEGGFPYLVAGKYGQDYGFIQEKCDPYVGSDVPCHEKKCLRHYTARYGYVGGFYGACNEELMMIELVRNGPMSVSFEVYSDFQYYKSGIYHHTGLESSFNPFEITNHAVLLVGYGQDASTGEKFWIVKNSWGENWGENGFFRIRKGTDECSIESIAVEATPIP</sequence>
<organism evidence="21 22">
    <name type="scientific">Dinothrombium tinctorium</name>
    <dbReference type="NCBI Taxonomy" id="1965070"/>
    <lineage>
        <taxon>Eukaryota</taxon>
        <taxon>Metazoa</taxon>
        <taxon>Ecdysozoa</taxon>
        <taxon>Arthropoda</taxon>
        <taxon>Chelicerata</taxon>
        <taxon>Arachnida</taxon>
        <taxon>Acari</taxon>
        <taxon>Acariformes</taxon>
        <taxon>Trombidiformes</taxon>
        <taxon>Prostigmata</taxon>
        <taxon>Anystina</taxon>
        <taxon>Parasitengona</taxon>
        <taxon>Trombidioidea</taxon>
        <taxon>Trombidiidae</taxon>
        <taxon>Dinothrombium</taxon>
    </lineage>
</organism>
<dbReference type="Gene3D" id="2.40.128.80">
    <property type="entry name" value="Cathepsin C, exclusion domain"/>
    <property type="match status" value="1"/>
</dbReference>
<dbReference type="SMART" id="SM00645">
    <property type="entry name" value="Pept_C1"/>
    <property type="match status" value="1"/>
</dbReference>
<dbReference type="Pfam" id="PF00112">
    <property type="entry name" value="Peptidase_C1"/>
    <property type="match status" value="1"/>
</dbReference>
<dbReference type="STRING" id="1965070.A0A443QV58"/>
<dbReference type="InterPro" id="IPR036496">
    <property type="entry name" value="CathepsinC_exc_dom_sf"/>
</dbReference>
<dbReference type="InterPro" id="IPR014882">
    <property type="entry name" value="CathepsinC_exc"/>
</dbReference>
<evidence type="ECO:0000313" key="22">
    <source>
        <dbReference type="Proteomes" id="UP000285301"/>
    </source>
</evidence>
<evidence type="ECO:0000256" key="19">
    <source>
        <dbReference type="SAM" id="SignalP"/>
    </source>
</evidence>
<dbReference type="InterPro" id="IPR025661">
    <property type="entry name" value="Pept_asp_AS"/>
</dbReference>
<dbReference type="PANTHER" id="PTHR12411">
    <property type="entry name" value="CYSTEINE PROTEASE FAMILY C1-RELATED"/>
    <property type="match status" value="1"/>
</dbReference>
<gene>
    <name evidence="21" type="ORF">B4U79_10935</name>
</gene>
<dbReference type="InterPro" id="IPR013128">
    <property type="entry name" value="Peptidase_C1A"/>
</dbReference>
<evidence type="ECO:0000256" key="14">
    <source>
        <dbReference type="ARBA" id="ARBA00029762"/>
    </source>
</evidence>
<evidence type="ECO:0000256" key="2">
    <source>
        <dbReference type="ARBA" id="ARBA00001923"/>
    </source>
</evidence>
<keyword evidence="11" id="KW-1015">Disulfide bond</keyword>
<dbReference type="CDD" id="cd02621">
    <property type="entry name" value="Peptidase_C1A_CathepsinC"/>
    <property type="match status" value="1"/>
</dbReference>
<name>A0A443QV58_9ACAR</name>
<comment type="similarity">
    <text evidence="3">Belongs to the peptidase C1 family.</text>
</comment>
<evidence type="ECO:0000313" key="21">
    <source>
        <dbReference type="EMBL" id="RWS06917.1"/>
    </source>
</evidence>
<comment type="caution">
    <text evidence="21">The sequence shown here is derived from an EMBL/GenBank/DDBJ whole genome shotgun (WGS) entry which is preliminary data.</text>
</comment>
<evidence type="ECO:0000256" key="5">
    <source>
        <dbReference type="ARBA" id="ARBA00012059"/>
    </source>
</evidence>
<comment type="function">
    <text evidence="18">Thiol protease. Has dipeptidylpeptidase activity. Active against a broad range of dipeptide substrates composed of both polar and hydrophobic amino acids. Proline cannot occupy the P1 position and arginine cannot occupy the P2 position of the substrate. Can act as both an exopeptidase and endopeptidase. Activates serine proteases such as elastase, cathepsin G and granzymes A and B.</text>
</comment>
<dbReference type="Proteomes" id="UP000285301">
    <property type="component" value="Unassembled WGS sequence"/>
</dbReference>
<dbReference type="EC" id="3.4.14.1" evidence="5"/>
<dbReference type="OrthoDB" id="3789175at2759"/>
<dbReference type="PRINTS" id="PR00705">
    <property type="entry name" value="PAPAIN"/>
</dbReference>
<dbReference type="InterPro" id="IPR000668">
    <property type="entry name" value="Peptidase_C1A_C"/>
</dbReference>
<dbReference type="InterPro" id="IPR038765">
    <property type="entry name" value="Papain-like_cys_pep_sf"/>
</dbReference>
<evidence type="ECO:0000256" key="7">
    <source>
        <dbReference type="ARBA" id="ARBA00022670"/>
    </source>
</evidence>
<evidence type="ECO:0000256" key="3">
    <source>
        <dbReference type="ARBA" id="ARBA00008455"/>
    </source>
</evidence>
<evidence type="ECO:0000256" key="9">
    <source>
        <dbReference type="ARBA" id="ARBA00022807"/>
    </source>
</evidence>
<dbReference type="GO" id="GO:0008234">
    <property type="term" value="F:cysteine-type peptidase activity"/>
    <property type="evidence" value="ECO:0007669"/>
    <property type="project" value="UniProtKB-KW"/>
</dbReference>
<dbReference type="InterPro" id="IPR000169">
    <property type="entry name" value="Pept_cys_AS"/>
</dbReference>
<dbReference type="Gene3D" id="3.90.70.10">
    <property type="entry name" value="Cysteine proteinases"/>
    <property type="match status" value="1"/>
</dbReference>
<feature type="chain" id="PRO_5019222970" description="Dipeptidyl peptidase 1" evidence="19">
    <location>
        <begin position="21"/>
        <end position="452"/>
    </location>
</feature>
<dbReference type="AlphaFoldDB" id="A0A443QV58"/>
<comment type="subunit">
    <text evidence="4">Tetramer of heterotrimers consisting of exclusion domain, heavy- and light chains.</text>
</comment>
<dbReference type="Pfam" id="PF08773">
    <property type="entry name" value="CathepsinC_exc"/>
    <property type="match status" value="1"/>
</dbReference>
<keyword evidence="12" id="KW-0325">Glycoprotein</keyword>
<evidence type="ECO:0000256" key="4">
    <source>
        <dbReference type="ARBA" id="ARBA00011610"/>
    </source>
</evidence>
<dbReference type="SUPFAM" id="SSF75001">
    <property type="entry name" value="Dipeptidyl peptidase I (cathepsin C), exclusion domain"/>
    <property type="match status" value="1"/>
</dbReference>
<dbReference type="PROSITE" id="PS00639">
    <property type="entry name" value="THIOL_PROTEASE_HIS"/>
    <property type="match status" value="1"/>
</dbReference>